<dbReference type="AlphaFoldDB" id="A0A6J7HS68"/>
<name>A0A6J7HS68_9ZZZZ</name>
<accession>A0A6J7HS68</accession>
<dbReference type="SUPFAM" id="SSF53335">
    <property type="entry name" value="S-adenosyl-L-methionine-dependent methyltransferases"/>
    <property type="match status" value="1"/>
</dbReference>
<organism evidence="1">
    <name type="scientific">freshwater metagenome</name>
    <dbReference type="NCBI Taxonomy" id="449393"/>
    <lineage>
        <taxon>unclassified sequences</taxon>
        <taxon>metagenomes</taxon>
        <taxon>ecological metagenomes</taxon>
    </lineage>
</organism>
<dbReference type="EMBL" id="CAFBMY010000037">
    <property type="protein sequence ID" value="CAB4921226.1"/>
    <property type="molecule type" value="Genomic_DNA"/>
</dbReference>
<dbReference type="Gene3D" id="1.10.8.100">
    <property type="entry name" value="Ribosomal RNA adenine dimethylase-like, domain 2"/>
    <property type="match status" value="1"/>
</dbReference>
<sequence length="71" mass="7732">MRPIVFAAIDCAFAQRRKMLRSAMSGWLGGSEVAVEVLTRAGIDPTLRGEVLVIEDYCAIADAITQMGIEF</sequence>
<dbReference type="InterPro" id="IPR029063">
    <property type="entry name" value="SAM-dependent_MTases_sf"/>
</dbReference>
<dbReference type="InterPro" id="IPR023165">
    <property type="entry name" value="rRNA_Ade_diMease-like_C"/>
</dbReference>
<gene>
    <name evidence="1" type="ORF">UFOPK3707_00351</name>
</gene>
<protein>
    <submittedName>
        <fullName evidence="1">Unannotated protein</fullName>
    </submittedName>
</protein>
<reference evidence="1" key="1">
    <citation type="submission" date="2020-05" db="EMBL/GenBank/DDBJ databases">
        <authorList>
            <person name="Chiriac C."/>
            <person name="Salcher M."/>
            <person name="Ghai R."/>
            <person name="Kavagutti S V."/>
        </authorList>
    </citation>
    <scope>NUCLEOTIDE SEQUENCE</scope>
</reference>
<evidence type="ECO:0000313" key="1">
    <source>
        <dbReference type="EMBL" id="CAB4921226.1"/>
    </source>
</evidence>
<proteinExistence type="predicted"/>